<dbReference type="Pfam" id="PF13550">
    <property type="entry name" value="Phage-tail_3"/>
    <property type="match status" value="1"/>
</dbReference>
<accession>A0A443IPY1</accession>
<organism evidence="4 5">
    <name type="scientific">Paenirhodobacter populi</name>
    <dbReference type="NCBI Taxonomy" id="2306993"/>
    <lineage>
        <taxon>Bacteria</taxon>
        <taxon>Pseudomonadati</taxon>
        <taxon>Pseudomonadota</taxon>
        <taxon>Alphaproteobacteria</taxon>
        <taxon>Rhodobacterales</taxon>
        <taxon>Rhodobacter group</taxon>
        <taxon>Paenirhodobacter</taxon>
    </lineage>
</organism>
<dbReference type="Proteomes" id="UP000285710">
    <property type="component" value="Unassembled WGS sequence"/>
</dbReference>
<name>A0A443IPY1_9RHOB</name>
<proteinExistence type="predicted"/>
<protein>
    <recommendedName>
        <fullName evidence="3">Tip attachment protein J domain-containing protein</fullName>
    </recommendedName>
</protein>
<keyword evidence="5" id="KW-1185">Reference proteome</keyword>
<feature type="chain" id="PRO_5019505063" description="Tip attachment protein J domain-containing protein" evidence="2">
    <location>
        <begin position="22"/>
        <end position="791"/>
    </location>
</feature>
<sequence>MKKLLFITTALVAFGAGPAHADFISAALAATSFMSAVFGGAALAVSSVVVGIGTSIVASALTKALTPKATAGQQSYDVKFDVDLADDSPLTFCVGQFATAGKRKYLGSWGKETRFITDVIEVSCLPQGFNGLWVDDERAEFVSGKLGAINASADRSKIGSISDYNDDAIPAGWLQIGRPVTNYMDAGDEGTGYRIYLKWVDGNQTAADPLLVHLFGDDADYPWTAEMIGTGKSYAIITTRYDDDTLTSYPSYLIEPAPLALYDPRKDSTVGGSGPHRWGNRASYEATLNPAVIAYNIARGIYYGSEWVFGGKNMAAWRLPLAEWFAAMNECDAGVSLSDGSTEPAYRCGMEIEVSTEPLSVMEELGKAANMRFAEVGGMLKPCVGLPGSSVFSISDEDILITDGQSFTPFSSVSDTFNALSATYPEPAEKWANKDAPEYVSDEWTAEDDGRYLPTSLSYSAVPFADQVQRLMRSQMEDYRRMRLHSFQLHPGAYALEPLDMITWDSARNGYQGKQFLVESVTKLPGMCVAVNLRECDPADYDWSTDFELPYTTVSPVNPIRWEQAIDGFAAVPTTIEDNNGVDRRPGILVSTLGGEVGVQQIRIQVRLNGQTENLHDVLRPYGSPFQWVIDGVLGATAYQVRGCLISDLGGVSQWSDWIYVLTDDILINTVDLAPNAAAVLASATGPTVSGGGTFGPIVSVTVDLPVGTPALLVWSIKHSYSSLVAWDFGISREGTVLDQRNNMQYGADFPSGQLVDDDGAGGVRTYSLNWRGQNGSLTAIGSLAVLGVKR</sequence>
<evidence type="ECO:0000256" key="1">
    <source>
        <dbReference type="SAM" id="Phobius"/>
    </source>
</evidence>
<keyword evidence="1" id="KW-0472">Membrane</keyword>
<keyword evidence="1" id="KW-1133">Transmembrane helix</keyword>
<feature type="domain" description="Tip attachment protein J" evidence="3">
    <location>
        <begin position="357"/>
        <end position="507"/>
    </location>
</feature>
<dbReference type="AlphaFoldDB" id="A0A443IPY1"/>
<feature type="signal peptide" evidence="2">
    <location>
        <begin position="1"/>
        <end position="21"/>
    </location>
</feature>
<reference evidence="4 5" key="2">
    <citation type="submission" date="2019-01" db="EMBL/GenBank/DDBJ databases">
        <authorList>
            <person name="Li Y."/>
        </authorList>
    </citation>
    <scope>NUCLEOTIDE SEQUENCE [LARGE SCALE GENOMIC DNA]</scope>
    <source>
        <strain evidence="4 5">2D-5</strain>
    </source>
</reference>
<feature type="transmembrane region" description="Helical" evidence="1">
    <location>
        <begin position="37"/>
        <end position="61"/>
    </location>
</feature>
<evidence type="ECO:0000313" key="4">
    <source>
        <dbReference type="EMBL" id="RWR08532.1"/>
    </source>
</evidence>
<evidence type="ECO:0000313" key="5">
    <source>
        <dbReference type="Proteomes" id="UP000285710"/>
    </source>
</evidence>
<reference evidence="4 5" key="1">
    <citation type="submission" date="2019-01" db="EMBL/GenBank/DDBJ databases">
        <title>Sinorhodobacter populi sp. nov. isolated from the symptomatic bark tissue of Populus euramericana canker.</title>
        <authorList>
            <person name="Xu G."/>
        </authorList>
    </citation>
    <scope>NUCLEOTIDE SEQUENCE [LARGE SCALE GENOMIC DNA]</scope>
    <source>
        <strain evidence="4 5">2D-5</strain>
    </source>
</reference>
<dbReference type="EMBL" id="SAUW01000017">
    <property type="protein sequence ID" value="RWR08532.1"/>
    <property type="molecule type" value="Genomic_DNA"/>
</dbReference>
<comment type="caution">
    <text evidence="4">The sequence shown here is derived from an EMBL/GenBank/DDBJ whole genome shotgun (WGS) entry which is preliminary data.</text>
</comment>
<evidence type="ECO:0000256" key="2">
    <source>
        <dbReference type="SAM" id="SignalP"/>
    </source>
</evidence>
<gene>
    <name evidence="4" type="ORF">D2T33_15665</name>
</gene>
<evidence type="ECO:0000259" key="3">
    <source>
        <dbReference type="Pfam" id="PF13550"/>
    </source>
</evidence>
<dbReference type="RefSeq" id="WP_128270391.1">
    <property type="nucleotide sequence ID" value="NZ_SAUW01000017.1"/>
</dbReference>
<dbReference type="InterPro" id="IPR032876">
    <property type="entry name" value="J_dom"/>
</dbReference>
<keyword evidence="1" id="KW-0812">Transmembrane</keyword>
<keyword evidence="2" id="KW-0732">Signal</keyword>